<gene>
    <name evidence="1" type="ORF">ZEAMMB73_Zm00001d021728</name>
</gene>
<dbReference type="AlphaFoldDB" id="A0A1D6IEQ0"/>
<evidence type="ECO:0000313" key="1">
    <source>
        <dbReference type="EMBL" id="ONM58139.1"/>
    </source>
</evidence>
<accession>A0A1D6IEQ0</accession>
<dbReference type="EMBL" id="CM007650">
    <property type="protein sequence ID" value="ONM58139.1"/>
    <property type="molecule type" value="Genomic_DNA"/>
</dbReference>
<organism evidence="1">
    <name type="scientific">Zea mays</name>
    <name type="common">Maize</name>
    <dbReference type="NCBI Taxonomy" id="4577"/>
    <lineage>
        <taxon>Eukaryota</taxon>
        <taxon>Viridiplantae</taxon>
        <taxon>Streptophyta</taxon>
        <taxon>Embryophyta</taxon>
        <taxon>Tracheophyta</taxon>
        <taxon>Spermatophyta</taxon>
        <taxon>Magnoliopsida</taxon>
        <taxon>Liliopsida</taxon>
        <taxon>Poales</taxon>
        <taxon>Poaceae</taxon>
        <taxon>PACMAD clade</taxon>
        <taxon>Panicoideae</taxon>
        <taxon>Andropogonodae</taxon>
        <taxon>Andropogoneae</taxon>
        <taxon>Tripsacinae</taxon>
        <taxon>Zea</taxon>
    </lineage>
</organism>
<reference evidence="1" key="1">
    <citation type="submission" date="2015-12" db="EMBL/GenBank/DDBJ databases">
        <title>Update maize B73 reference genome by single molecule sequencing technologies.</title>
        <authorList>
            <consortium name="Maize Genome Sequencing Project"/>
            <person name="Ware D."/>
        </authorList>
    </citation>
    <scope>NUCLEOTIDE SEQUENCE [LARGE SCALE GENOMIC DNA]</scope>
    <source>
        <tissue evidence="1">Seedling</tissue>
    </source>
</reference>
<name>A0A1D6IEQ0_MAIZE</name>
<sequence>MTVPNVSQAKSIPLPCFLNLLSCGLKFVSEKVMPSSSVVIMNYILPIGIQSLYSATPDKWIAGLDNFWNTTLLQKSFSEEKVSICSLVSESESAAPRTSRISLNLHLQFHGSSQFLIILYF</sequence>
<proteinExistence type="predicted"/>
<protein>
    <submittedName>
        <fullName evidence="1">Uncharacterized protein</fullName>
    </submittedName>
</protein>